<name>A0ABR3JGV1_9AGAR</name>
<dbReference type="SUPFAM" id="SSF50630">
    <property type="entry name" value="Acid proteases"/>
    <property type="match status" value="1"/>
</dbReference>
<dbReference type="PRINTS" id="PR00792">
    <property type="entry name" value="PEPSIN"/>
</dbReference>
<comment type="similarity">
    <text evidence="1">Belongs to the peptidase A1 family.</text>
</comment>
<keyword evidence="2" id="KW-0732">Signal</keyword>
<dbReference type="PANTHER" id="PTHR47966:SF74">
    <property type="entry name" value="AGR407CP"/>
    <property type="match status" value="1"/>
</dbReference>
<dbReference type="InterPro" id="IPR033121">
    <property type="entry name" value="PEPTIDASE_A1"/>
</dbReference>
<evidence type="ECO:0000313" key="5">
    <source>
        <dbReference type="Proteomes" id="UP001556367"/>
    </source>
</evidence>
<keyword evidence="5" id="KW-1185">Reference proteome</keyword>
<gene>
    <name evidence="4" type="ORF">HGRIS_003894</name>
</gene>
<dbReference type="EMBL" id="JASNQZ010000007">
    <property type="protein sequence ID" value="KAL0954964.1"/>
    <property type="molecule type" value="Genomic_DNA"/>
</dbReference>
<dbReference type="PROSITE" id="PS51767">
    <property type="entry name" value="PEPTIDASE_A1"/>
    <property type="match status" value="1"/>
</dbReference>
<feature type="chain" id="PRO_5046106285" description="Peptidase A1 domain-containing protein" evidence="2">
    <location>
        <begin position="34"/>
        <end position="601"/>
    </location>
</feature>
<sequence>MMSIVYASCRRMLPPMSMILWGLCILCAELVLGQSAATSSRGQHQHQHATPQHVALPVQQGSGPNVPLHYPRKRALNGTLAGITSVTLSSDKQAYYALLQAGNISFRVALDTASADLWLTSSACATDACRPLPKYPLTYQSPTFVSISDNATTFNASYADGTVVSGFVARESVTLANITAVNQTFGVITDSNVTLTDQVSGILGLGFPRLSSINSTATNSTPFFVGLAQQGVLDYPLFGLSLTSNSSGTLTLGAIDASVVKNASNITWHPVVQFAPFADESRTASYLQWATPLTAFSVNESQLIPHPTYANITNNQSLALVDIGTAGIYGPFQDVSRLYSLIDGARLVNAVGQWAIPCENAPPIAFTFGDHNFTLSPSDYIIGPAAGNPNLCLTWPRAVPPSSDGIDWQFGATFLRTVYSVFSYGINSKEPPMIGFYPLTHNTTNASLPFGSQVISHLSSVAATTIATTLPNFPLSTPTFTVPPYTFNASVTAAIGGLVSAALATSTYRPLLGGADAGDIDAVNATGIPTISPPPSLVTLMITDMAGSVVVSTSTVVQASPALGVPPGWNAAAKGVDARACGVAALVSLAVASLLSMQALS</sequence>
<accession>A0ABR3JGV1</accession>
<feature type="signal peptide" evidence="2">
    <location>
        <begin position="1"/>
        <end position="33"/>
    </location>
</feature>
<dbReference type="Proteomes" id="UP001556367">
    <property type="component" value="Unassembled WGS sequence"/>
</dbReference>
<organism evidence="4 5">
    <name type="scientific">Hohenbuehelia grisea</name>
    <dbReference type="NCBI Taxonomy" id="104357"/>
    <lineage>
        <taxon>Eukaryota</taxon>
        <taxon>Fungi</taxon>
        <taxon>Dikarya</taxon>
        <taxon>Basidiomycota</taxon>
        <taxon>Agaricomycotina</taxon>
        <taxon>Agaricomycetes</taxon>
        <taxon>Agaricomycetidae</taxon>
        <taxon>Agaricales</taxon>
        <taxon>Pleurotineae</taxon>
        <taxon>Pleurotaceae</taxon>
        <taxon>Hohenbuehelia</taxon>
    </lineage>
</organism>
<evidence type="ECO:0000256" key="1">
    <source>
        <dbReference type="ARBA" id="ARBA00007447"/>
    </source>
</evidence>
<reference evidence="5" key="1">
    <citation type="submission" date="2024-06" db="EMBL/GenBank/DDBJ databases">
        <title>Multi-omics analyses provide insights into the biosynthesis of the anticancer antibiotic pleurotin in Hohenbuehelia grisea.</title>
        <authorList>
            <person name="Weaver J.A."/>
            <person name="Alberti F."/>
        </authorList>
    </citation>
    <scope>NUCLEOTIDE SEQUENCE [LARGE SCALE GENOMIC DNA]</scope>
    <source>
        <strain evidence="5">T-177</strain>
    </source>
</reference>
<dbReference type="InterPro" id="IPR034164">
    <property type="entry name" value="Pepsin-like_dom"/>
</dbReference>
<dbReference type="Gene3D" id="2.40.70.10">
    <property type="entry name" value="Acid Proteases"/>
    <property type="match status" value="2"/>
</dbReference>
<dbReference type="CDD" id="cd05471">
    <property type="entry name" value="pepsin_like"/>
    <property type="match status" value="1"/>
</dbReference>
<evidence type="ECO:0000313" key="4">
    <source>
        <dbReference type="EMBL" id="KAL0954964.1"/>
    </source>
</evidence>
<dbReference type="PANTHER" id="PTHR47966">
    <property type="entry name" value="BETA-SITE APP-CLEAVING ENZYME, ISOFORM A-RELATED"/>
    <property type="match status" value="1"/>
</dbReference>
<protein>
    <recommendedName>
        <fullName evidence="3">Peptidase A1 domain-containing protein</fullName>
    </recommendedName>
</protein>
<dbReference type="InterPro" id="IPR021109">
    <property type="entry name" value="Peptidase_aspartic_dom_sf"/>
</dbReference>
<dbReference type="InterPro" id="IPR001461">
    <property type="entry name" value="Aspartic_peptidase_A1"/>
</dbReference>
<proteinExistence type="inferred from homology"/>
<feature type="domain" description="Peptidase A1" evidence="3">
    <location>
        <begin position="95"/>
        <end position="437"/>
    </location>
</feature>
<dbReference type="Pfam" id="PF00026">
    <property type="entry name" value="Asp"/>
    <property type="match status" value="1"/>
</dbReference>
<comment type="caution">
    <text evidence="4">The sequence shown here is derived from an EMBL/GenBank/DDBJ whole genome shotgun (WGS) entry which is preliminary data.</text>
</comment>
<evidence type="ECO:0000259" key="3">
    <source>
        <dbReference type="PROSITE" id="PS51767"/>
    </source>
</evidence>
<evidence type="ECO:0000256" key="2">
    <source>
        <dbReference type="SAM" id="SignalP"/>
    </source>
</evidence>